<feature type="transmembrane region" description="Helical" evidence="1">
    <location>
        <begin position="132"/>
        <end position="152"/>
    </location>
</feature>
<feature type="transmembrane region" description="Helical" evidence="1">
    <location>
        <begin position="718"/>
        <end position="736"/>
    </location>
</feature>
<feature type="transmembrane region" description="Helical" evidence="1">
    <location>
        <begin position="1217"/>
        <end position="1237"/>
    </location>
</feature>
<feature type="transmembrane region" description="Helical" evidence="1">
    <location>
        <begin position="266"/>
        <end position="286"/>
    </location>
</feature>
<feature type="transmembrane region" description="Helical" evidence="1">
    <location>
        <begin position="921"/>
        <end position="941"/>
    </location>
</feature>
<feature type="transmembrane region" description="Helical" evidence="1">
    <location>
        <begin position="865"/>
        <end position="886"/>
    </location>
</feature>
<feature type="transmembrane region" description="Helical" evidence="1">
    <location>
        <begin position="1099"/>
        <end position="1116"/>
    </location>
</feature>
<feature type="transmembrane region" description="Helical" evidence="1">
    <location>
        <begin position="1301"/>
        <end position="1319"/>
    </location>
</feature>
<keyword evidence="1" id="KW-1133">Transmembrane helix</keyword>
<feature type="transmembrane region" description="Helical" evidence="1">
    <location>
        <begin position="527"/>
        <end position="544"/>
    </location>
</feature>
<reference evidence="2 3" key="1">
    <citation type="submission" date="2020-07" db="EMBL/GenBank/DDBJ databases">
        <title>Sequencing the genomes of 1000 actinobacteria strains.</title>
        <authorList>
            <person name="Klenk H.-P."/>
        </authorList>
    </citation>
    <scope>NUCLEOTIDE SEQUENCE [LARGE SCALE GENOMIC DNA]</scope>
    <source>
        <strain evidence="2 3">LI1</strain>
    </source>
</reference>
<keyword evidence="3" id="KW-1185">Reference proteome</keyword>
<feature type="transmembrane region" description="Helical" evidence="1">
    <location>
        <begin position="775"/>
        <end position="799"/>
    </location>
</feature>
<feature type="transmembrane region" description="Helical" evidence="1">
    <location>
        <begin position="961"/>
        <end position="978"/>
    </location>
</feature>
<feature type="transmembrane region" description="Helical" evidence="1">
    <location>
        <begin position="892"/>
        <end position="909"/>
    </location>
</feature>
<feature type="transmembrane region" description="Helical" evidence="1">
    <location>
        <begin position="1029"/>
        <end position="1053"/>
    </location>
</feature>
<evidence type="ECO:0000256" key="1">
    <source>
        <dbReference type="SAM" id="Phobius"/>
    </source>
</evidence>
<feature type="transmembrane region" description="Helical" evidence="1">
    <location>
        <begin position="550"/>
        <end position="571"/>
    </location>
</feature>
<feature type="transmembrane region" description="Helical" evidence="1">
    <location>
        <begin position="664"/>
        <end position="685"/>
    </location>
</feature>
<feature type="transmembrane region" description="Helical" evidence="1">
    <location>
        <begin position="1275"/>
        <end position="1295"/>
    </location>
</feature>
<feature type="transmembrane region" description="Helical" evidence="1">
    <location>
        <begin position="1149"/>
        <end position="1167"/>
    </location>
</feature>
<dbReference type="NCBIfam" id="NF047321">
    <property type="entry name" value="SCO7613_CTERM"/>
    <property type="match status" value="1"/>
</dbReference>
<feature type="transmembrane region" description="Helical" evidence="1">
    <location>
        <begin position="1122"/>
        <end position="1142"/>
    </location>
</feature>
<feature type="transmembrane region" description="Helical" evidence="1">
    <location>
        <begin position="1179"/>
        <end position="1196"/>
    </location>
</feature>
<dbReference type="RefSeq" id="WP_179578949.1">
    <property type="nucleotide sequence ID" value="NZ_JACCFM010000001.1"/>
</dbReference>
<feature type="transmembrane region" description="Helical" evidence="1">
    <location>
        <begin position="998"/>
        <end position="1017"/>
    </location>
</feature>
<name>A0A7Z0EG54_9MICO</name>
<feature type="transmembrane region" description="Helical" evidence="1">
    <location>
        <begin position="307"/>
        <end position="326"/>
    </location>
</feature>
<feature type="transmembrane region" description="Helical" evidence="1">
    <location>
        <begin position="423"/>
        <end position="443"/>
    </location>
</feature>
<feature type="transmembrane region" description="Helical" evidence="1">
    <location>
        <begin position="216"/>
        <end position="236"/>
    </location>
</feature>
<feature type="transmembrane region" description="Helical" evidence="1">
    <location>
        <begin position="158"/>
        <end position="179"/>
    </location>
</feature>
<feature type="transmembrane region" description="Helical" evidence="1">
    <location>
        <begin position="191"/>
        <end position="210"/>
    </location>
</feature>
<dbReference type="Proteomes" id="UP000537260">
    <property type="component" value="Unassembled WGS sequence"/>
</dbReference>
<feature type="transmembrane region" description="Helical" evidence="1">
    <location>
        <begin position="839"/>
        <end position="858"/>
    </location>
</feature>
<feature type="transmembrane region" description="Helical" evidence="1">
    <location>
        <begin position="1249"/>
        <end position="1268"/>
    </location>
</feature>
<feature type="transmembrane region" description="Helical" evidence="1">
    <location>
        <begin position="743"/>
        <end position="769"/>
    </location>
</feature>
<dbReference type="InterPro" id="IPR058062">
    <property type="entry name" value="SCO7613_C"/>
</dbReference>
<accession>A0A7Z0EG54</accession>
<keyword evidence="1" id="KW-0472">Membrane</keyword>
<gene>
    <name evidence="2" type="ORF">HNR05_002115</name>
</gene>
<evidence type="ECO:0000313" key="3">
    <source>
        <dbReference type="Proteomes" id="UP000537260"/>
    </source>
</evidence>
<feature type="transmembrane region" description="Helical" evidence="1">
    <location>
        <begin position="616"/>
        <end position="633"/>
    </location>
</feature>
<feature type="transmembrane region" description="Helical" evidence="1">
    <location>
        <begin position="811"/>
        <end position="833"/>
    </location>
</feature>
<feature type="transmembrane region" description="Helical" evidence="1">
    <location>
        <begin position="332"/>
        <end position="352"/>
    </location>
</feature>
<evidence type="ECO:0000313" key="2">
    <source>
        <dbReference type="EMBL" id="NYJ20324.1"/>
    </source>
</evidence>
<proteinExistence type="predicted"/>
<feature type="transmembrane region" description="Helical" evidence="1">
    <location>
        <begin position="385"/>
        <end position="402"/>
    </location>
</feature>
<keyword evidence="1" id="KW-0812">Transmembrane</keyword>
<feature type="transmembrane region" description="Helical" evidence="1">
    <location>
        <begin position="692"/>
        <end position="712"/>
    </location>
</feature>
<feature type="transmembrane region" description="Helical" evidence="1">
    <location>
        <begin position="467"/>
        <end position="489"/>
    </location>
</feature>
<comment type="caution">
    <text evidence="2">The sequence shown here is derived from an EMBL/GenBank/DDBJ whole genome shotgun (WGS) entry which is preliminary data.</text>
</comment>
<sequence>MGKNWSEAAAQLVDWLHCPRCEAVLGAAGWCSRCGADLTGPIGAELVTASTAAAEALARRETIMGRIPTVWPATHTAVPVTGAAMSASAANAAVRLPAGPSVSTVDRHVPVPAEAQSVAAAASGSQISVQSVLAVAGAGLLAVAALVFTFLNPELTSFATRTTIIAVITVAFVAGAWLFARRGLQFSAEAVGALAAVFAALDVWAFSQTAPDGVSVFVYAALGLFVGSAVFLGLGARRRIRTWLWAAVVGFALTPGFLGAAGGGEWAPVLGSLFVAIVVLVLHRVLAALEPGFGALLRTERTTATTLQIVAVVVAVVQLLLLWFGLPDLGPGRILGVATILLTLSAVATIGSWNGLKRFWSFVAGIFAVAAIGLLPFALRLTDEVWYLALVPLATGMALVAVSALRPAVAARRDSLQQGARTLALLSAVPTVFVAVQLLFWQLSPIRLIAVFGDIESVGSDLLPRDAGLAVILGVAAVSLTSGAQSWVLRRADAAGRFADRGAQGPLPHVVEKARPASIDRGARSQALWMGVLTLLTITGWSGFERGVQSAIGLALAAGLSLLLVGARSWAGRRPEASVGVGALTETAVRRPLIIGAHLLLGLAALIGWLQQHTMVGVGAATVLVLGVVALAMPARWNPLYLGIGYGYALIVFATALTRADVEGIAVLCLTTTLALVVALGVTLARWLSPRSWYAILIVTAVPFLLGIAAVLMVRSGWTALSTGIAFALAVTLMVTRRPGMTLLLRAASAALLVPALSVVVVCLGAWLFESSGSPIVLPIVAAIVACTAPTAGLIAAALRRRGIPARESDAARLWIEISAIVTGVLAVLLALVRAAAGLQTTFLVLVILGAGAAATAFTTRRRRAWWAAAASWTGALWCVWALQGVDVLEPYVLPPALTAVLVGALIVARGAESSRSFATALFATGLAVAVIPSLLALALSGTTSEFDGTGQSVLVVPWRTYGLIFASVILVLLGAFVMRAQASARLRPLRVLRRPTLVVATIAAGAGAVQAVRWGLAVDPLSFVTPTILMLQVLGFSVIAAVLAAASGAVFARRLAAISGAARLALSNDAVSEGAGAGRAAASPETDSTSTAPSRWRYAAATAFLVVGPITAIRFDAFSIGTLMVLTLALLTFMLVIVALARGRAVSLPPVWFIFGLAWCTAVAGWSPRELRVEAFSLPLGLALLGAGIIALRPVRGVADGAPDGQAMPRATVTSWPNGFVGSWRVLAPGIIVTFLPSVLATGTDPQTWRAILVMSFALAAILIGSVKRLAAPFVLGLAVLPIEVIVVFTVQIGQTINPLLWWITLAAVGAVLLVIAITSERKGTGVDGGFTARMRDLG</sequence>
<feature type="transmembrane region" description="Helical" evidence="1">
    <location>
        <begin position="243"/>
        <end position="260"/>
    </location>
</feature>
<feature type="transmembrane region" description="Helical" evidence="1">
    <location>
        <begin position="640"/>
        <end position="658"/>
    </location>
</feature>
<feature type="transmembrane region" description="Helical" evidence="1">
    <location>
        <begin position="592"/>
        <end position="610"/>
    </location>
</feature>
<protein>
    <submittedName>
        <fullName evidence="2">Uncharacterized protein</fullName>
    </submittedName>
</protein>
<dbReference type="EMBL" id="JACCFM010000001">
    <property type="protein sequence ID" value="NYJ20324.1"/>
    <property type="molecule type" value="Genomic_DNA"/>
</dbReference>
<organism evidence="2 3">
    <name type="scientific">Glaciibacter psychrotolerans</name>
    <dbReference type="NCBI Taxonomy" id="670054"/>
    <lineage>
        <taxon>Bacteria</taxon>
        <taxon>Bacillati</taxon>
        <taxon>Actinomycetota</taxon>
        <taxon>Actinomycetes</taxon>
        <taxon>Micrococcales</taxon>
        <taxon>Microbacteriaceae</taxon>
        <taxon>Glaciibacter</taxon>
    </lineage>
</organism>
<feature type="transmembrane region" description="Helical" evidence="1">
    <location>
        <begin position="359"/>
        <end position="379"/>
    </location>
</feature>